<proteinExistence type="predicted"/>
<reference evidence="2 3" key="1">
    <citation type="submission" date="2019-11" db="EMBL/GenBank/DDBJ databases">
        <title>Streptomyces typhae sp. nov., a novel endophytic actinomycete isolated from the root of cattail pollen (Typha angustifolia L.).</title>
        <authorList>
            <person name="Peng C."/>
        </authorList>
    </citation>
    <scope>NUCLEOTIDE SEQUENCE [LARGE SCALE GENOMIC DNA]</scope>
    <source>
        <strain evidence="3">p1417</strain>
    </source>
</reference>
<organism evidence="2 3">
    <name type="scientific">Streptomyces typhae</name>
    <dbReference type="NCBI Taxonomy" id="2681492"/>
    <lineage>
        <taxon>Bacteria</taxon>
        <taxon>Bacillati</taxon>
        <taxon>Actinomycetota</taxon>
        <taxon>Actinomycetes</taxon>
        <taxon>Kitasatosporales</taxon>
        <taxon>Streptomycetaceae</taxon>
        <taxon>Streptomyces</taxon>
    </lineage>
</organism>
<sequence length="211" mass="21770">MTTRLRPEDRADFEWVLTLALDVTDIRTALDRGPVTPGVAALRARALADADAIAASAADEYRAYLRARAAVMPASGTPAPSRGAARNGPVAESLLPALGVLAPLVSAVAATVFLLFGYGIRLATPASSVASTLVTAGWTSALVTAASTIVGLGALLVTAVRSRTSHRGDPRLAVGNPEAEHARAAWHQALLERGLLPYLRGHLTVGPPSAD</sequence>
<accession>A0A6L6X4D4</accession>
<keyword evidence="1" id="KW-0812">Transmembrane</keyword>
<comment type="caution">
    <text evidence="2">The sequence shown here is derived from an EMBL/GenBank/DDBJ whole genome shotgun (WGS) entry which is preliminary data.</text>
</comment>
<dbReference type="EMBL" id="WPNZ01000018">
    <property type="protein sequence ID" value="MVO88631.1"/>
    <property type="molecule type" value="Genomic_DNA"/>
</dbReference>
<evidence type="ECO:0000313" key="3">
    <source>
        <dbReference type="Proteomes" id="UP000483802"/>
    </source>
</evidence>
<protein>
    <recommendedName>
        <fullName evidence="4">Transmembrane protein</fullName>
    </recommendedName>
</protein>
<dbReference type="Proteomes" id="UP000483802">
    <property type="component" value="Unassembled WGS sequence"/>
</dbReference>
<evidence type="ECO:0000256" key="1">
    <source>
        <dbReference type="SAM" id="Phobius"/>
    </source>
</evidence>
<gene>
    <name evidence="2" type="ORF">GPA10_28690</name>
</gene>
<keyword evidence="1" id="KW-1133">Transmembrane helix</keyword>
<feature type="transmembrane region" description="Helical" evidence="1">
    <location>
        <begin position="138"/>
        <end position="160"/>
    </location>
</feature>
<keyword evidence="3" id="KW-1185">Reference proteome</keyword>
<feature type="transmembrane region" description="Helical" evidence="1">
    <location>
        <begin position="94"/>
        <end position="118"/>
    </location>
</feature>
<dbReference type="AlphaFoldDB" id="A0A6L6X4D4"/>
<dbReference type="RefSeq" id="WP_343041422.1">
    <property type="nucleotide sequence ID" value="NZ_WPNZ01000018.1"/>
</dbReference>
<name>A0A6L6X4D4_9ACTN</name>
<evidence type="ECO:0008006" key="4">
    <source>
        <dbReference type="Google" id="ProtNLM"/>
    </source>
</evidence>
<keyword evidence="1" id="KW-0472">Membrane</keyword>
<evidence type="ECO:0000313" key="2">
    <source>
        <dbReference type="EMBL" id="MVO88631.1"/>
    </source>
</evidence>